<dbReference type="Pfam" id="PF08240">
    <property type="entry name" value="ADH_N"/>
    <property type="match status" value="1"/>
</dbReference>
<evidence type="ECO:0000313" key="6">
    <source>
        <dbReference type="Proteomes" id="UP000813444"/>
    </source>
</evidence>
<comment type="caution">
    <text evidence="5">The sequence shown here is derived from an EMBL/GenBank/DDBJ whole genome shotgun (WGS) entry which is preliminary data.</text>
</comment>
<dbReference type="EMBL" id="JAGPNK010000028">
    <property type="protein sequence ID" value="KAH7303855.1"/>
    <property type="molecule type" value="Genomic_DNA"/>
</dbReference>
<reference evidence="5" key="1">
    <citation type="journal article" date="2021" name="Nat. Commun.">
        <title>Genetic determinants of endophytism in the Arabidopsis root mycobiome.</title>
        <authorList>
            <person name="Mesny F."/>
            <person name="Miyauchi S."/>
            <person name="Thiergart T."/>
            <person name="Pickel B."/>
            <person name="Atanasova L."/>
            <person name="Karlsson M."/>
            <person name="Huettel B."/>
            <person name="Barry K.W."/>
            <person name="Haridas S."/>
            <person name="Chen C."/>
            <person name="Bauer D."/>
            <person name="Andreopoulos W."/>
            <person name="Pangilinan J."/>
            <person name="LaButti K."/>
            <person name="Riley R."/>
            <person name="Lipzen A."/>
            <person name="Clum A."/>
            <person name="Drula E."/>
            <person name="Henrissat B."/>
            <person name="Kohler A."/>
            <person name="Grigoriev I.V."/>
            <person name="Martin F.M."/>
            <person name="Hacquard S."/>
        </authorList>
    </citation>
    <scope>NUCLEOTIDE SEQUENCE</scope>
    <source>
        <strain evidence="5">MPI-CAGE-CH-0235</strain>
    </source>
</reference>
<evidence type="ECO:0000256" key="1">
    <source>
        <dbReference type="ARBA" id="ARBA00008072"/>
    </source>
</evidence>
<dbReference type="InterPro" id="IPR047122">
    <property type="entry name" value="Trans-enoyl_RdTase-like"/>
</dbReference>
<evidence type="ECO:0000259" key="4">
    <source>
        <dbReference type="SMART" id="SM00829"/>
    </source>
</evidence>
<protein>
    <submittedName>
        <fullName evidence="5">Chaperonin 10-like protein</fullName>
    </submittedName>
</protein>
<dbReference type="GO" id="GO:0016651">
    <property type="term" value="F:oxidoreductase activity, acting on NAD(P)H"/>
    <property type="evidence" value="ECO:0007669"/>
    <property type="project" value="InterPro"/>
</dbReference>
<comment type="similarity">
    <text evidence="1">Belongs to the zinc-containing alcohol dehydrogenase family.</text>
</comment>
<dbReference type="Proteomes" id="UP000813444">
    <property type="component" value="Unassembled WGS sequence"/>
</dbReference>
<dbReference type="Gene3D" id="3.40.50.720">
    <property type="entry name" value="NAD(P)-binding Rossmann-like Domain"/>
    <property type="match status" value="1"/>
</dbReference>
<name>A0A8K0SGR7_9HYPO</name>
<keyword evidence="6" id="KW-1185">Reference proteome</keyword>
<sequence>MASISYPAPQAQKSRRGRVRAHWKSLRAALKCGSLCGLSNADTISAYSEDLEKRGSYDLRSSVVASTVTAQGSDEKVPHAKSETTETRSQKALVVTKTRDYAIEHAFPVPHVADNEVMIRTVAVGLNPIDWKSVDYNFCLPELPWITGREMSGVVESVGKSVTTWQAGDKVWTSTYYRDRRAGCFQEFVVVPGHTVNRMPEELSFEQAACLGVAALTASMTLWRWLGVPMASAGDEAISQNENSAWLLIWGGSTVTGQFATQLAIQSGIKVITVNSQRTSEISYRLGASHVVVRDGKSEEELVEEICRITDGRITRAIDLVGIKTASVALKAISTSPSVVFAPLAMMAKDTLVPDNVRVETVEMKQYVLDSTCEVYAERLNNLIGQGRVAMPEITVIAGGLQEVVQGLDILKRGDMGGKKMVVRF</sequence>
<feature type="region of interest" description="Disordered" evidence="3">
    <location>
        <begin position="68"/>
        <end position="88"/>
    </location>
</feature>
<evidence type="ECO:0000256" key="3">
    <source>
        <dbReference type="SAM" id="MobiDB-lite"/>
    </source>
</evidence>
<accession>A0A8K0SGR7</accession>
<keyword evidence="2" id="KW-0560">Oxidoreductase</keyword>
<evidence type="ECO:0000256" key="2">
    <source>
        <dbReference type="ARBA" id="ARBA00023002"/>
    </source>
</evidence>
<feature type="domain" description="Enoyl reductase (ER)" evidence="4">
    <location>
        <begin position="97"/>
        <end position="422"/>
    </location>
</feature>
<evidence type="ECO:0000313" key="5">
    <source>
        <dbReference type="EMBL" id="KAH7303855.1"/>
    </source>
</evidence>
<dbReference type="InterPro" id="IPR036291">
    <property type="entry name" value="NAD(P)-bd_dom_sf"/>
</dbReference>
<dbReference type="Gene3D" id="3.90.180.10">
    <property type="entry name" value="Medium-chain alcohol dehydrogenases, catalytic domain"/>
    <property type="match status" value="1"/>
</dbReference>
<dbReference type="InterPro" id="IPR013154">
    <property type="entry name" value="ADH-like_N"/>
</dbReference>
<dbReference type="PANTHER" id="PTHR45348:SF2">
    <property type="entry name" value="ZINC-TYPE ALCOHOL DEHYDROGENASE-LIKE PROTEIN C2E1P3.01"/>
    <property type="match status" value="1"/>
</dbReference>
<dbReference type="SUPFAM" id="SSF51735">
    <property type="entry name" value="NAD(P)-binding Rossmann-fold domains"/>
    <property type="match status" value="1"/>
</dbReference>
<dbReference type="AlphaFoldDB" id="A0A8K0SGR7"/>
<dbReference type="SMART" id="SM00829">
    <property type="entry name" value="PKS_ER"/>
    <property type="match status" value="1"/>
</dbReference>
<proteinExistence type="inferred from homology"/>
<dbReference type="PANTHER" id="PTHR45348">
    <property type="entry name" value="HYPOTHETICAL OXIDOREDUCTASE (EUROFUNG)"/>
    <property type="match status" value="1"/>
</dbReference>
<gene>
    <name evidence="5" type="ORF">B0I35DRAFT_364233</name>
</gene>
<dbReference type="InterPro" id="IPR020843">
    <property type="entry name" value="ER"/>
</dbReference>
<dbReference type="InterPro" id="IPR011032">
    <property type="entry name" value="GroES-like_sf"/>
</dbReference>
<organism evidence="5 6">
    <name type="scientific">Stachybotrys elegans</name>
    <dbReference type="NCBI Taxonomy" id="80388"/>
    <lineage>
        <taxon>Eukaryota</taxon>
        <taxon>Fungi</taxon>
        <taxon>Dikarya</taxon>
        <taxon>Ascomycota</taxon>
        <taxon>Pezizomycotina</taxon>
        <taxon>Sordariomycetes</taxon>
        <taxon>Hypocreomycetidae</taxon>
        <taxon>Hypocreales</taxon>
        <taxon>Stachybotryaceae</taxon>
        <taxon>Stachybotrys</taxon>
    </lineage>
</organism>
<dbReference type="OrthoDB" id="3233595at2759"/>
<dbReference type="SUPFAM" id="SSF50129">
    <property type="entry name" value="GroES-like"/>
    <property type="match status" value="1"/>
</dbReference>
<feature type="compositionally biased region" description="Basic and acidic residues" evidence="3">
    <location>
        <begin position="73"/>
        <end position="88"/>
    </location>
</feature>
<dbReference type="CDD" id="cd08249">
    <property type="entry name" value="enoyl_reductase_like"/>
    <property type="match status" value="1"/>
</dbReference>